<evidence type="ECO:0000259" key="2">
    <source>
        <dbReference type="Pfam" id="PF18557"/>
    </source>
</evidence>
<feature type="domain" description="Anti-sigma factor NepR" evidence="2">
    <location>
        <begin position="25"/>
        <end position="59"/>
    </location>
</feature>
<name>A0ABS7R5G5_9HYPH</name>
<dbReference type="EMBL" id="JAHSQO010000002">
    <property type="protein sequence ID" value="MBY8916166.1"/>
    <property type="molecule type" value="Genomic_DNA"/>
</dbReference>
<evidence type="ECO:0000313" key="3">
    <source>
        <dbReference type="EMBL" id="MBY8916166.1"/>
    </source>
</evidence>
<accession>A0ABS7R5G5</accession>
<feature type="region of interest" description="Disordered" evidence="1">
    <location>
        <begin position="1"/>
        <end position="28"/>
    </location>
</feature>
<feature type="compositionally biased region" description="Polar residues" evidence="1">
    <location>
        <begin position="1"/>
        <end position="10"/>
    </location>
</feature>
<dbReference type="InterPro" id="IPR041649">
    <property type="entry name" value="NepR"/>
</dbReference>
<sequence length="68" mass="7602">MNYGKPNTRSGLDRRGKDDDPLGANSEIGRKLRQYYDDLIAEDIPDRFSDLLNQLEQKSSAGTAGNED</sequence>
<evidence type="ECO:0000313" key="4">
    <source>
        <dbReference type="Proteomes" id="UP000777661"/>
    </source>
</evidence>
<dbReference type="Pfam" id="PF18557">
    <property type="entry name" value="NepR"/>
    <property type="match status" value="1"/>
</dbReference>
<reference evidence="3 4" key="1">
    <citation type="submission" date="2021-06" db="EMBL/GenBank/DDBJ databases">
        <title>Nitratireductor porphyridii sp. nov., isolated from a small marine red alga, Porphyridium purpureum in South Korea.</title>
        <authorList>
            <person name="Kim K.H."/>
            <person name="Kristyanto S."/>
            <person name="Jeon C.O."/>
        </authorList>
    </citation>
    <scope>NUCLEOTIDE SEQUENCE [LARGE SCALE GENOMIC DNA]</scope>
    <source>
        <strain evidence="3 4">R6</strain>
    </source>
</reference>
<keyword evidence="4" id="KW-1185">Reference proteome</keyword>
<organism evidence="3 4">
    <name type="scientific">Nitratireductor rhodophyticola</name>
    <dbReference type="NCBI Taxonomy" id="2854036"/>
    <lineage>
        <taxon>Bacteria</taxon>
        <taxon>Pseudomonadati</taxon>
        <taxon>Pseudomonadota</taxon>
        <taxon>Alphaproteobacteria</taxon>
        <taxon>Hyphomicrobiales</taxon>
        <taxon>Phyllobacteriaceae</taxon>
        <taxon>Nitratireductor</taxon>
    </lineage>
</organism>
<feature type="compositionally biased region" description="Basic and acidic residues" evidence="1">
    <location>
        <begin position="11"/>
        <end position="20"/>
    </location>
</feature>
<dbReference type="RefSeq" id="WP_065817027.1">
    <property type="nucleotide sequence ID" value="NZ_CBDDPV010000002.1"/>
</dbReference>
<gene>
    <name evidence="3" type="ORF">KVG22_06185</name>
</gene>
<proteinExistence type="predicted"/>
<comment type="caution">
    <text evidence="3">The sequence shown here is derived from an EMBL/GenBank/DDBJ whole genome shotgun (WGS) entry which is preliminary data.</text>
</comment>
<dbReference type="Proteomes" id="UP000777661">
    <property type="component" value="Unassembled WGS sequence"/>
</dbReference>
<protein>
    <recommendedName>
        <fullName evidence="2">Anti-sigma factor NepR domain-containing protein</fullName>
    </recommendedName>
</protein>
<evidence type="ECO:0000256" key="1">
    <source>
        <dbReference type="SAM" id="MobiDB-lite"/>
    </source>
</evidence>